<proteinExistence type="inferred from homology"/>
<evidence type="ECO:0000256" key="1">
    <source>
        <dbReference type="ARBA" id="ARBA00004651"/>
    </source>
</evidence>
<organism evidence="9 10">
    <name type="scientific">Paracoccus stylophorae</name>
    <dbReference type="NCBI Taxonomy" id="659350"/>
    <lineage>
        <taxon>Bacteria</taxon>
        <taxon>Pseudomonadati</taxon>
        <taxon>Pseudomonadota</taxon>
        <taxon>Alphaproteobacteria</taxon>
        <taxon>Rhodobacterales</taxon>
        <taxon>Paracoccaceae</taxon>
        <taxon>Paracoccus</taxon>
    </lineage>
</organism>
<evidence type="ECO:0000256" key="2">
    <source>
        <dbReference type="ARBA" id="ARBA00009142"/>
    </source>
</evidence>
<evidence type="ECO:0000256" key="3">
    <source>
        <dbReference type="ARBA" id="ARBA00022448"/>
    </source>
</evidence>
<accession>A0ABY7SWM2</accession>
<keyword evidence="3" id="KW-0813">Transport</keyword>
<keyword evidence="7 8" id="KW-0472">Membrane</keyword>
<keyword evidence="10" id="KW-1185">Reference proteome</keyword>
<dbReference type="RefSeq" id="WP_272859386.1">
    <property type="nucleotide sequence ID" value="NZ_CP067134.1"/>
</dbReference>
<feature type="transmembrane region" description="Helical" evidence="8">
    <location>
        <begin position="105"/>
        <end position="124"/>
    </location>
</feature>
<reference evidence="9 10" key="1">
    <citation type="submission" date="2021-01" db="EMBL/GenBank/DDBJ databases">
        <title>Biogeographic distribution of Paracoccus.</title>
        <authorList>
            <person name="Hollensteiner J."/>
            <person name="Leineberger J."/>
            <person name="Brinkhoff T."/>
            <person name="Daniel R."/>
        </authorList>
    </citation>
    <scope>NUCLEOTIDE SEQUENCE [LARGE SCALE GENOMIC DNA]</scope>
    <source>
        <strain evidence="9 10">LMG25392</strain>
    </source>
</reference>
<feature type="transmembrane region" description="Helical" evidence="8">
    <location>
        <begin position="136"/>
        <end position="152"/>
    </location>
</feature>
<name>A0ABY7SWM2_9RHOB</name>
<keyword evidence="5 8" id="KW-0812">Transmembrane</keyword>
<dbReference type="PANTHER" id="PTHR30269:SF0">
    <property type="entry name" value="MEMBRANE TRANSPORTER PROTEIN YFCA-RELATED"/>
    <property type="match status" value="1"/>
</dbReference>
<evidence type="ECO:0000313" key="9">
    <source>
        <dbReference type="EMBL" id="WCR11283.1"/>
    </source>
</evidence>
<dbReference type="PANTHER" id="PTHR30269">
    <property type="entry name" value="TRANSMEMBRANE PROTEIN YFCA"/>
    <property type="match status" value="1"/>
</dbReference>
<comment type="subcellular location">
    <subcellularLocation>
        <location evidence="1 8">Cell membrane</location>
        <topology evidence="1 8">Multi-pass membrane protein</topology>
    </subcellularLocation>
</comment>
<keyword evidence="6 8" id="KW-1133">Transmembrane helix</keyword>
<dbReference type="Pfam" id="PF01925">
    <property type="entry name" value="TauE"/>
    <property type="match status" value="1"/>
</dbReference>
<evidence type="ECO:0000256" key="4">
    <source>
        <dbReference type="ARBA" id="ARBA00022475"/>
    </source>
</evidence>
<dbReference type="InterPro" id="IPR052017">
    <property type="entry name" value="TSUP"/>
</dbReference>
<protein>
    <recommendedName>
        <fullName evidence="8">Probable membrane transporter protein</fullName>
    </recommendedName>
</protein>
<evidence type="ECO:0000256" key="8">
    <source>
        <dbReference type="RuleBase" id="RU363041"/>
    </source>
</evidence>
<dbReference type="InterPro" id="IPR002781">
    <property type="entry name" value="TM_pro_TauE-like"/>
</dbReference>
<dbReference type="Proteomes" id="UP001218412">
    <property type="component" value="Chromosome"/>
</dbReference>
<comment type="similarity">
    <text evidence="2 8">Belongs to the 4-toluene sulfonate uptake permease (TSUP) (TC 2.A.102) family.</text>
</comment>
<evidence type="ECO:0000256" key="5">
    <source>
        <dbReference type="ARBA" id="ARBA00022692"/>
    </source>
</evidence>
<dbReference type="EMBL" id="CP067134">
    <property type="protein sequence ID" value="WCR11283.1"/>
    <property type="molecule type" value="Genomic_DNA"/>
</dbReference>
<evidence type="ECO:0000313" key="10">
    <source>
        <dbReference type="Proteomes" id="UP001218412"/>
    </source>
</evidence>
<gene>
    <name evidence="9" type="ORF">JHW45_02445</name>
</gene>
<feature type="transmembrane region" description="Helical" evidence="8">
    <location>
        <begin position="181"/>
        <end position="198"/>
    </location>
</feature>
<evidence type="ECO:0000256" key="6">
    <source>
        <dbReference type="ARBA" id="ARBA00022989"/>
    </source>
</evidence>
<feature type="transmembrane region" description="Helical" evidence="8">
    <location>
        <begin position="231"/>
        <end position="249"/>
    </location>
</feature>
<feature type="transmembrane region" description="Helical" evidence="8">
    <location>
        <begin position="158"/>
        <end position="174"/>
    </location>
</feature>
<feature type="transmembrane region" description="Helical" evidence="8">
    <location>
        <begin position="80"/>
        <end position="99"/>
    </location>
</feature>
<evidence type="ECO:0000256" key="7">
    <source>
        <dbReference type="ARBA" id="ARBA00023136"/>
    </source>
</evidence>
<keyword evidence="4 8" id="KW-1003">Cell membrane</keyword>
<sequence length="252" mass="25700">MFELTAELAVLLIAAGFAAGFVDAIAGGGGLITLPALMLAGVPPAQALATNKVQGVFGAATAAVSYAARGLVDLRTQWRAALGAGAGGILGAALVSRLPTDGLRLALPVILIGIAVFFALKPGLDDLDRIRRMPPALFAAAVVPLIGFYDGLVGPGAGSFYMIAFVTLAGYGVLKATAHTKLLNLFSNLGGLLTFALIGKPLWMLGILMGVAQIAGAALGARMAARIGSRLIKPLLVVTSMVLAARLIWQMI</sequence>
<feature type="transmembrane region" description="Helical" evidence="8">
    <location>
        <begin position="204"/>
        <end position="224"/>
    </location>
</feature>